<dbReference type="PANTHER" id="PTHR21028:SF2">
    <property type="entry name" value="CYTH DOMAIN-CONTAINING PROTEIN"/>
    <property type="match status" value="1"/>
</dbReference>
<accession>A0ABT1RT76</accession>
<dbReference type="InterPro" id="IPR023577">
    <property type="entry name" value="CYTH_domain"/>
</dbReference>
<dbReference type="EMBL" id="JANFXK010000027">
    <property type="protein sequence ID" value="MCQ4638382.1"/>
    <property type="molecule type" value="Genomic_DNA"/>
</dbReference>
<comment type="caution">
    <text evidence="2">The sequence shown here is derived from an EMBL/GenBank/DDBJ whole genome shotgun (WGS) entry which is preliminary data.</text>
</comment>
<dbReference type="InterPro" id="IPR033469">
    <property type="entry name" value="CYTH-like_dom_sf"/>
</dbReference>
<dbReference type="SMART" id="SM01118">
    <property type="entry name" value="CYTH"/>
    <property type="match status" value="1"/>
</dbReference>
<evidence type="ECO:0000259" key="1">
    <source>
        <dbReference type="PROSITE" id="PS51707"/>
    </source>
</evidence>
<dbReference type="Proteomes" id="UP001524502">
    <property type="component" value="Unassembled WGS sequence"/>
</dbReference>
<dbReference type="Pfam" id="PF01928">
    <property type="entry name" value="CYTH"/>
    <property type="match status" value="1"/>
</dbReference>
<dbReference type="PROSITE" id="PS51707">
    <property type="entry name" value="CYTH"/>
    <property type="match status" value="1"/>
</dbReference>
<organism evidence="2 3">
    <name type="scientific">Anaerovorax odorimutans</name>
    <dbReference type="NCBI Taxonomy" id="109327"/>
    <lineage>
        <taxon>Bacteria</taxon>
        <taxon>Bacillati</taxon>
        <taxon>Bacillota</taxon>
        <taxon>Clostridia</taxon>
        <taxon>Peptostreptococcales</taxon>
        <taxon>Anaerovoracaceae</taxon>
        <taxon>Anaerovorax</taxon>
    </lineage>
</organism>
<reference evidence="2 3" key="1">
    <citation type="submission" date="2022-06" db="EMBL/GenBank/DDBJ databases">
        <title>Isolation of gut microbiota from human fecal samples.</title>
        <authorList>
            <person name="Pamer E.G."/>
            <person name="Barat B."/>
            <person name="Waligurski E."/>
            <person name="Medina S."/>
            <person name="Paddock L."/>
            <person name="Mostad J."/>
        </authorList>
    </citation>
    <scope>NUCLEOTIDE SEQUENCE [LARGE SCALE GENOMIC DNA]</scope>
    <source>
        <strain evidence="2 3">SL.3.17</strain>
    </source>
</reference>
<dbReference type="CDD" id="cd07890">
    <property type="entry name" value="CYTH-like_AC_IV-like"/>
    <property type="match status" value="1"/>
</dbReference>
<dbReference type="RefSeq" id="WP_256133580.1">
    <property type="nucleotide sequence ID" value="NZ_JANFXK010000027.1"/>
</dbReference>
<name>A0ABT1RT76_9FIRM</name>
<sequence>MLEIELKASLGGISPQALESALKKAGFAPGQIKEETDIYYNGNDRDFRKTDEALRLRSSRVLTGEVQSKTFITYKGSKVDSRSQTRPELETSVGDLDVMKKLLGKLGYREVMTVRKQRAYYHRENITVCLDEVEGLGRFIELEQVEEDGTAKKEAVIDRLLDLLSSFGIPQSNLLRESYLELLMASATS</sequence>
<feature type="domain" description="CYTH" evidence="1">
    <location>
        <begin position="1"/>
        <end position="185"/>
    </location>
</feature>
<evidence type="ECO:0000313" key="3">
    <source>
        <dbReference type="Proteomes" id="UP001524502"/>
    </source>
</evidence>
<dbReference type="PANTHER" id="PTHR21028">
    <property type="entry name" value="SI:CH211-156B7.4"/>
    <property type="match status" value="1"/>
</dbReference>
<dbReference type="SUPFAM" id="SSF55154">
    <property type="entry name" value="CYTH-like phosphatases"/>
    <property type="match status" value="1"/>
</dbReference>
<proteinExistence type="predicted"/>
<gene>
    <name evidence="2" type="primary">cyaB</name>
    <name evidence="2" type="ORF">NE619_16755</name>
</gene>
<keyword evidence="3" id="KW-1185">Reference proteome</keyword>
<dbReference type="NCBIfam" id="TIGR00318">
    <property type="entry name" value="cyaB"/>
    <property type="match status" value="1"/>
</dbReference>
<evidence type="ECO:0000313" key="2">
    <source>
        <dbReference type="EMBL" id="MCQ4638382.1"/>
    </source>
</evidence>
<protein>
    <submittedName>
        <fullName evidence="2">Class IV adenylate cyclase</fullName>
    </submittedName>
</protein>
<dbReference type="Gene3D" id="2.40.320.10">
    <property type="entry name" value="Hypothetical Protein Pfu-838710-001"/>
    <property type="match status" value="1"/>
</dbReference>
<dbReference type="InterPro" id="IPR008173">
    <property type="entry name" value="Adenylyl_cyclase_CyaB"/>
</dbReference>